<dbReference type="EMBL" id="JACEIK010002588">
    <property type="protein sequence ID" value="MCD9637951.1"/>
    <property type="molecule type" value="Genomic_DNA"/>
</dbReference>
<gene>
    <name evidence="1" type="ORF">HAX54_021509</name>
</gene>
<keyword evidence="2" id="KW-1185">Reference proteome</keyword>
<name>A0ABS8UV83_DATST</name>
<sequence>MPKKKRSSEMQTMLRIGEFEMSHLLGIVAKAKIRAPEVSTSRAWWKLRAKSPAKQRHPRISGQEIMGIPHGDLVKRADNLSTARAPVTSSLIGKVCGLVRSDGKNNHPNTIGIQQL</sequence>
<evidence type="ECO:0000313" key="1">
    <source>
        <dbReference type="EMBL" id="MCD9637951.1"/>
    </source>
</evidence>
<dbReference type="Proteomes" id="UP000823775">
    <property type="component" value="Unassembled WGS sequence"/>
</dbReference>
<reference evidence="1 2" key="1">
    <citation type="journal article" date="2021" name="BMC Genomics">
        <title>Datura genome reveals duplications of psychoactive alkaloid biosynthetic genes and high mutation rate following tissue culture.</title>
        <authorList>
            <person name="Rajewski A."/>
            <person name="Carter-House D."/>
            <person name="Stajich J."/>
            <person name="Litt A."/>
        </authorList>
    </citation>
    <scope>NUCLEOTIDE SEQUENCE [LARGE SCALE GENOMIC DNA]</scope>
    <source>
        <strain evidence="1">AR-01</strain>
    </source>
</reference>
<organism evidence="1 2">
    <name type="scientific">Datura stramonium</name>
    <name type="common">Jimsonweed</name>
    <name type="synonym">Common thornapple</name>
    <dbReference type="NCBI Taxonomy" id="4076"/>
    <lineage>
        <taxon>Eukaryota</taxon>
        <taxon>Viridiplantae</taxon>
        <taxon>Streptophyta</taxon>
        <taxon>Embryophyta</taxon>
        <taxon>Tracheophyta</taxon>
        <taxon>Spermatophyta</taxon>
        <taxon>Magnoliopsida</taxon>
        <taxon>eudicotyledons</taxon>
        <taxon>Gunneridae</taxon>
        <taxon>Pentapetalae</taxon>
        <taxon>asterids</taxon>
        <taxon>lamiids</taxon>
        <taxon>Solanales</taxon>
        <taxon>Solanaceae</taxon>
        <taxon>Solanoideae</taxon>
        <taxon>Datureae</taxon>
        <taxon>Datura</taxon>
    </lineage>
</organism>
<comment type="caution">
    <text evidence="1">The sequence shown here is derived from an EMBL/GenBank/DDBJ whole genome shotgun (WGS) entry which is preliminary data.</text>
</comment>
<protein>
    <submittedName>
        <fullName evidence="1">Uncharacterized protein</fullName>
    </submittedName>
</protein>
<proteinExistence type="predicted"/>
<evidence type="ECO:0000313" key="2">
    <source>
        <dbReference type="Proteomes" id="UP000823775"/>
    </source>
</evidence>
<accession>A0ABS8UV83</accession>